<evidence type="ECO:0000313" key="2">
    <source>
        <dbReference type="EMBL" id="KAH7065080.1"/>
    </source>
</evidence>
<dbReference type="EMBL" id="JAGTJR010000001">
    <property type="protein sequence ID" value="KAH7065080.1"/>
    <property type="molecule type" value="Genomic_DNA"/>
</dbReference>
<name>A0ABQ8GY06_9PEZI</name>
<proteinExistence type="predicted"/>
<feature type="compositionally biased region" description="Acidic residues" evidence="1">
    <location>
        <begin position="73"/>
        <end position="91"/>
    </location>
</feature>
<keyword evidence="3" id="KW-1185">Reference proteome</keyword>
<evidence type="ECO:0000313" key="3">
    <source>
        <dbReference type="Proteomes" id="UP000774617"/>
    </source>
</evidence>
<comment type="caution">
    <text evidence="2">The sequence shown here is derived from an EMBL/GenBank/DDBJ whole genome shotgun (WGS) entry which is preliminary data.</text>
</comment>
<dbReference type="Proteomes" id="UP000774617">
    <property type="component" value="Unassembled WGS sequence"/>
</dbReference>
<gene>
    <name evidence="2" type="ORF">B0J12DRAFT_24606</name>
</gene>
<organism evidence="2 3">
    <name type="scientific">Macrophomina phaseolina</name>
    <dbReference type="NCBI Taxonomy" id="35725"/>
    <lineage>
        <taxon>Eukaryota</taxon>
        <taxon>Fungi</taxon>
        <taxon>Dikarya</taxon>
        <taxon>Ascomycota</taxon>
        <taxon>Pezizomycotina</taxon>
        <taxon>Dothideomycetes</taxon>
        <taxon>Dothideomycetes incertae sedis</taxon>
        <taxon>Botryosphaeriales</taxon>
        <taxon>Botryosphaeriaceae</taxon>
        <taxon>Macrophomina</taxon>
    </lineage>
</organism>
<evidence type="ECO:0000256" key="1">
    <source>
        <dbReference type="SAM" id="MobiDB-lite"/>
    </source>
</evidence>
<sequence length="206" mass="23649">MSVQGEQLSSSSEHQEMFSDSDTAPQNSKGKHRARRHQKERQDKLRKASPYTHANDNEDTDMLEDGFASNASEGDDDGSGRESEDDDLEEDERSRKELLAQGSKAALESLNEVTLAPPEILAIYEQCYRVTRSWWEQTLTEDTKRAWRTSTARSEGLLQRSTPKFRKRRTSTHGGSYKDIYMHSRSFGSSFLMKKTSPRRRGYSMR</sequence>
<feature type="compositionally biased region" description="Basic residues" evidence="1">
    <location>
        <begin position="29"/>
        <end position="39"/>
    </location>
</feature>
<accession>A0ABQ8GY06</accession>
<feature type="region of interest" description="Disordered" evidence="1">
    <location>
        <begin position="1"/>
        <end position="96"/>
    </location>
</feature>
<feature type="compositionally biased region" description="Polar residues" evidence="1">
    <location>
        <begin position="1"/>
        <end position="28"/>
    </location>
</feature>
<reference evidence="2 3" key="1">
    <citation type="journal article" date="2021" name="Nat. Commun.">
        <title>Genetic determinants of endophytism in the Arabidopsis root mycobiome.</title>
        <authorList>
            <person name="Mesny F."/>
            <person name="Miyauchi S."/>
            <person name="Thiergart T."/>
            <person name="Pickel B."/>
            <person name="Atanasova L."/>
            <person name="Karlsson M."/>
            <person name="Huettel B."/>
            <person name="Barry K.W."/>
            <person name="Haridas S."/>
            <person name="Chen C."/>
            <person name="Bauer D."/>
            <person name="Andreopoulos W."/>
            <person name="Pangilinan J."/>
            <person name="LaButti K."/>
            <person name="Riley R."/>
            <person name="Lipzen A."/>
            <person name="Clum A."/>
            <person name="Drula E."/>
            <person name="Henrissat B."/>
            <person name="Kohler A."/>
            <person name="Grigoriev I.V."/>
            <person name="Martin F.M."/>
            <person name="Hacquard S."/>
        </authorList>
    </citation>
    <scope>NUCLEOTIDE SEQUENCE [LARGE SCALE GENOMIC DNA]</scope>
    <source>
        <strain evidence="2 3">MPI-SDFR-AT-0080</strain>
    </source>
</reference>
<protein>
    <submittedName>
        <fullName evidence="2">Uncharacterized protein</fullName>
    </submittedName>
</protein>